<evidence type="ECO:0000256" key="2">
    <source>
        <dbReference type="SAM" id="MobiDB-lite"/>
    </source>
</evidence>
<feature type="compositionally biased region" description="Polar residues" evidence="2">
    <location>
        <begin position="267"/>
        <end position="277"/>
    </location>
</feature>
<dbReference type="GeneID" id="59328974"/>
<feature type="compositionally biased region" description="Basic residues" evidence="2">
    <location>
        <begin position="375"/>
        <end position="388"/>
    </location>
</feature>
<dbReference type="AlphaFoldDB" id="A0A8H6CHR1"/>
<reference evidence="3 4" key="1">
    <citation type="journal article" date="2020" name="Genomics">
        <title>Complete, high-quality genomes from long-read metagenomic sequencing of two wolf lichen thalli reveals enigmatic genome architecture.</title>
        <authorList>
            <person name="McKenzie S.K."/>
            <person name="Walston R.F."/>
            <person name="Allen J.L."/>
        </authorList>
    </citation>
    <scope>NUCLEOTIDE SEQUENCE [LARGE SCALE GENOMIC DNA]</scope>
    <source>
        <strain evidence="3">WasteWater1</strain>
    </source>
</reference>
<feature type="compositionally biased region" description="Basic and acidic residues" evidence="2">
    <location>
        <begin position="352"/>
        <end position="364"/>
    </location>
</feature>
<feature type="coiled-coil region" evidence="1">
    <location>
        <begin position="97"/>
        <end position="131"/>
    </location>
</feature>
<feature type="region of interest" description="Disordered" evidence="2">
    <location>
        <begin position="144"/>
        <end position="235"/>
    </location>
</feature>
<evidence type="ECO:0000313" key="4">
    <source>
        <dbReference type="Proteomes" id="UP000593566"/>
    </source>
</evidence>
<feature type="compositionally biased region" description="Polar residues" evidence="2">
    <location>
        <begin position="184"/>
        <end position="208"/>
    </location>
</feature>
<evidence type="ECO:0000313" key="3">
    <source>
        <dbReference type="EMBL" id="KAF6223712.1"/>
    </source>
</evidence>
<evidence type="ECO:0000256" key="1">
    <source>
        <dbReference type="SAM" id="Coils"/>
    </source>
</evidence>
<feature type="compositionally biased region" description="Gly residues" evidence="2">
    <location>
        <begin position="144"/>
        <end position="156"/>
    </location>
</feature>
<feature type="region of interest" description="Disordered" evidence="2">
    <location>
        <begin position="251"/>
        <end position="413"/>
    </location>
</feature>
<protein>
    <submittedName>
        <fullName evidence="3">Uncharacterized protein</fullName>
    </submittedName>
</protein>
<accession>A0A8H6CHR1</accession>
<keyword evidence="4" id="KW-1185">Reference proteome</keyword>
<gene>
    <name evidence="3" type="ORF">HO133_000555</name>
</gene>
<feature type="compositionally biased region" description="Basic and acidic residues" evidence="2">
    <location>
        <begin position="292"/>
        <end position="344"/>
    </location>
</feature>
<organism evidence="3 4">
    <name type="scientific">Letharia lupina</name>
    <dbReference type="NCBI Taxonomy" id="560253"/>
    <lineage>
        <taxon>Eukaryota</taxon>
        <taxon>Fungi</taxon>
        <taxon>Dikarya</taxon>
        <taxon>Ascomycota</taxon>
        <taxon>Pezizomycotina</taxon>
        <taxon>Lecanoromycetes</taxon>
        <taxon>OSLEUM clade</taxon>
        <taxon>Lecanoromycetidae</taxon>
        <taxon>Lecanorales</taxon>
        <taxon>Lecanorineae</taxon>
        <taxon>Parmeliaceae</taxon>
        <taxon>Letharia</taxon>
    </lineage>
</organism>
<feature type="compositionally biased region" description="Low complexity" evidence="2">
    <location>
        <begin position="209"/>
        <end position="218"/>
    </location>
</feature>
<sequence length="413" mass="45818">MSLKGEAKAAEDGIAGYRQLLSRYKREVQSCNAKILEVEKALQTGTGLVPLAVLLRDREKTIAELTPHLTIRVEEVAHLHQMESKYENHVVEMGTDLQCMYDANDSLEQEVRKMKKEVKRVIRANDSLQQKVTLFESKTLLIEGHGGNKVDGGGANGRSHENPGASSEHERLDVENMPGDSCKDNNGGSQNYDDASMTTDSNDVISRQTSTSKSGSGKHSADVESSYAADIEKEPNQVSRVDRFEAEPFKILKPAGPTNPSIAGKRTQVSQPTSTGIFSFERKSPPLVTIQPKEKTAEDGVPKDENPEENMPKEKVPEEGAPREETREIDAPEDESPREKNLREKKLKKKILKEGSARKEETPKEAPAASEPSRSQKRAVKKQQQKGVKKAEREAHSANAQVSRRVQQAMMMR</sequence>
<dbReference type="Proteomes" id="UP000593566">
    <property type="component" value="Unassembled WGS sequence"/>
</dbReference>
<dbReference type="EMBL" id="JACCJB010000010">
    <property type="protein sequence ID" value="KAF6223712.1"/>
    <property type="molecule type" value="Genomic_DNA"/>
</dbReference>
<proteinExistence type="predicted"/>
<feature type="coiled-coil region" evidence="1">
    <location>
        <begin position="7"/>
        <end position="41"/>
    </location>
</feature>
<keyword evidence="1" id="KW-0175">Coiled coil</keyword>
<comment type="caution">
    <text evidence="3">The sequence shown here is derived from an EMBL/GenBank/DDBJ whole genome shotgun (WGS) entry which is preliminary data.</text>
</comment>
<dbReference type="RefSeq" id="XP_037152929.1">
    <property type="nucleotide sequence ID" value="XM_037291494.1"/>
</dbReference>
<name>A0A8H6CHR1_9LECA</name>